<keyword evidence="2 5" id="KW-0812">Transmembrane</keyword>
<proteinExistence type="predicted"/>
<feature type="transmembrane region" description="Helical" evidence="5">
    <location>
        <begin position="300"/>
        <end position="322"/>
    </location>
</feature>
<dbReference type="SUPFAM" id="SSF53300">
    <property type="entry name" value="vWA-like"/>
    <property type="match status" value="1"/>
</dbReference>
<name>A0A382HAR1_9ZZZZ</name>
<dbReference type="CDD" id="cd01467">
    <property type="entry name" value="vWA_BatA_type"/>
    <property type="match status" value="1"/>
</dbReference>
<dbReference type="InterPro" id="IPR050768">
    <property type="entry name" value="UPF0353/GerABKA_families"/>
</dbReference>
<keyword evidence="1" id="KW-1003">Cell membrane</keyword>
<evidence type="ECO:0000313" key="7">
    <source>
        <dbReference type="EMBL" id="SVB84356.1"/>
    </source>
</evidence>
<reference evidence="7" key="1">
    <citation type="submission" date="2018-05" db="EMBL/GenBank/DDBJ databases">
        <authorList>
            <person name="Lanie J.A."/>
            <person name="Ng W.-L."/>
            <person name="Kazmierczak K.M."/>
            <person name="Andrzejewski T.M."/>
            <person name="Davidsen T.M."/>
            <person name="Wayne K.J."/>
            <person name="Tettelin H."/>
            <person name="Glass J.I."/>
            <person name="Rusch D."/>
            <person name="Podicherti R."/>
            <person name="Tsui H.-C.T."/>
            <person name="Winkler M.E."/>
        </authorList>
    </citation>
    <scope>NUCLEOTIDE SEQUENCE</scope>
</reference>
<dbReference type="Pfam" id="PF00092">
    <property type="entry name" value="VWA"/>
    <property type="match status" value="1"/>
</dbReference>
<evidence type="ECO:0000256" key="5">
    <source>
        <dbReference type="SAM" id="Phobius"/>
    </source>
</evidence>
<dbReference type="AlphaFoldDB" id="A0A382HAR1"/>
<dbReference type="InterPro" id="IPR036465">
    <property type="entry name" value="vWFA_dom_sf"/>
</dbReference>
<dbReference type="Gene3D" id="3.40.50.410">
    <property type="entry name" value="von Willebrand factor, type A domain"/>
    <property type="match status" value="1"/>
</dbReference>
<keyword evidence="3 5" id="KW-1133">Transmembrane helix</keyword>
<evidence type="ECO:0000256" key="2">
    <source>
        <dbReference type="ARBA" id="ARBA00022692"/>
    </source>
</evidence>
<accession>A0A382HAR1</accession>
<dbReference type="InterPro" id="IPR002035">
    <property type="entry name" value="VWF_A"/>
</dbReference>
<dbReference type="PROSITE" id="PS50234">
    <property type="entry name" value="VWFA"/>
    <property type="match status" value="1"/>
</dbReference>
<organism evidence="7">
    <name type="scientific">marine metagenome</name>
    <dbReference type="NCBI Taxonomy" id="408172"/>
    <lineage>
        <taxon>unclassified sequences</taxon>
        <taxon>metagenomes</taxon>
        <taxon>ecological metagenomes</taxon>
    </lineage>
</organism>
<gene>
    <name evidence="7" type="ORF">METZ01_LOCUS237210</name>
</gene>
<dbReference type="PANTHER" id="PTHR22550">
    <property type="entry name" value="SPORE GERMINATION PROTEIN"/>
    <property type="match status" value="1"/>
</dbReference>
<dbReference type="InterPro" id="IPR033881">
    <property type="entry name" value="vWA_BatA_type"/>
</dbReference>
<sequence>MMRLGNPISFILIFLVPLTFIFLRKRKNAGILFSDTRSVRQNRNTFRISIFRSLNYIHWSIVVLVIIALARPQATQSVEKIVSEGIDILLVLDISASMSAEDFEPENRLQAAKSVIRSFLKDRQNDRIGLVVFSGKSIVLCPLTTDYLMLAKLIKEVEVGIIEDGTAIGLALAHATNRLRHSTSKSRIVILLTDGENNAGEIDPITAANAAKAIGVKVYTIGVGKEEGALIPYHDPIFGKRYRPIRAYIDEESLKQIARITDGHYFRAINEHKLADIYQEINQLETTRIETTEFIRYKELASYFMLPAIILLVLKIVLVSILRKIP</sequence>
<evidence type="ECO:0000256" key="1">
    <source>
        <dbReference type="ARBA" id="ARBA00022475"/>
    </source>
</evidence>
<dbReference type="PANTHER" id="PTHR22550:SF5">
    <property type="entry name" value="LEUCINE ZIPPER PROTEIN 4"/>
    <property type="match status" value="1"/>
</dbReference>
<protein>
    <recommendedName>
        <fullName evidence="6">VWFA domain-containing protein</fullName>
    </recommendedName>
</protein>
<keyword evidence="4 5" id="KW-0472">Membrane</keyword>
<feature type="transmembrane region" description="Helical" evidence="5">
    <location>
        <begin position="50"/>
        <end position="70"/>
    </location>
</feature>
<dbReference type="EMBL" id="UINC01060151">
    <property type="protein sequence ID" value="SVB84356.1"/>
    <property type="molecule type" value="Genomic_DNA"/>
</dbReference>
<feature type="transmembrane region" description="Helical" evidence="5">
    <location>
        <begin position="6"/>
        <end position="23"/>
    </location>
</feature>
<evidence type="ECO:0000256" key="3">
    <source>
        <dbReference type="ARBA" id="ARBA00022989"/>
    </source>
</evidence>
<dbReference type="SMART" id="SM00327">
    <property type="entry name" value="VWA"/>
    <property type="match status" value="1"/>
</dbReference>
<evidence type="ECO:0000256" key="4">
    <source>
        <dbReference type="ARBA" id="ARBA00023136"/>
    </source>
</evidence>
<evidence type="ECO:0000259" key="6">
    <source>
        <dbReference type="PROSITE" id="PS50234"/>
    </source>
</evidence>
<feature type="domain" description="VWFA" evidence="6">
    <location>
        <begin position="87"/>
        <end position="281"/>
    </location>
</feature>